<protein>
    <submittedName>
        <fullName evidence="2">Oxidative stress induced growth inhibitor 1</fullName>
    </submittedName>
</protein>
<keyword evidence="1" id="KW-0732">Signal</keyword>
<keyword evidence="3" id="KW-1185">Reference proteome</keyword>
<dbReference type="InterPro" id="IPR036188">
    <property type="entry name" value="FAD/NAD-bd_sf"/>
</dbReference>
<reference evidence="2" key="2">
    <citation type="submission" date="2025-08" db="UniProtKB">
        <authorList>
            <consortium name="Ensembl"/>
        </authorList>
    </citation>
    <scope>IDENTIFICATION</scope>
</reference>
<dbReference type="GO" id="GO:0030308">
    <property type="term" value="P:negative regulation of cell growth"/>
    <property type="evidence" value="ECO:0007669"/>
    <property type="project" value="TreeGrafter"/>
</dbReference>
<gene>
    <name evidence="2" type="primary">OSGIN1</name>
</gene>
<reference evidence="2 3" key="1">
    <citation type="submission" date="2019-04" db="EMBL/GenBank/DDBJ databases">
        <authorList>
            <consortium name="Wellcome Sanger Institute Data Sharing"/>
        </authorList>
    </citation>
    <scope>NUCLEOTIDE SEQUENCE [LARGE SCALE GENOMIC DNA]</scope>
</reference>
<feature type="chain" id="PRO_5034437699" evidence="1">
    <location>
        <begin position="19"/>
        <end position="504"/>
    </location>
</feature>
<dbReference type="GeneTree" id="ENSGT00390000006658"/>
<dbReference type="Proteomes" id="UP000694397">
    <property type="component" value="Chromosome 7"/>
</dbReference>
<dbReference type="OrthoDB" id="412005at2759"/>
<dbReference type="InterPro" id="IPR029731">
    <property type="entry name" value="OSGIN1/2"/>
</dbReference>
<dbReference type="Gene3D" id="3.50.50.60">
    <property type="entry name" value="FAD/NAD(P)-binding domain"/>
    <property type="match status" value="1"/>
</dbReference>
<dbReference type="GO" id="GO:0008083">
    <property type="term" value="F:growth factor activity"/>
    <property type="evidence" value="ECO:0007669"/>
    <property type="project" value="TreeGrafter"/>
</dbReference>
<evidence type="ECO:0000313" key="3">
    <source>
        <dbReference type="Proteomes" id="UP000694397"/>
    </source>
</evidence>
<dbReference type="PANTHER" id="PTHR15192">
    <property type="entry name" value="PROTEIN CBG05349"/>
    <property type="match status" value="1"/>
</dbReference>
<dbReference type="PANTHER" id="PTHR15192:SF15">
    <property type="entry name" value="OXIDATIVE STRESS-INDUCED GROWTH INHIBITOR 1"/>
    <property type="match status" value="1"/>
</dbReference>
<evidence type="ECO:0000313" key="2">
    <source>
        <dbReference type="Ensembl" id="ENSSFOP00015022637.2"/>
    </source>
</evidence>
<evidence type="ECO:0000256" key="1">
    <source>
        <dbReference type="SAM" id="SignalP"/>
    </source>
</evidence>
<accession>A0A8C9RZF3</accession>
<dbReference type="SUPFAM" id="SSF51905">
    <property type="entry name" value="FAD/NAD(P)-binding domain"/>
    <property type="match status" value="1"/>
</dbReference>
<proteinExistence type="predicted"/>
<organism evidence="2 3">
    <name type="scientific">Scleropages formosus</name>
    <name type="common">Asian bonytongue</name>
    <name type="synonym">Osteoglossum formosum</name>
    <dbReference type="NCBI Taxonomy" id="113540"/>
    <lineage>
        <taxon>Eukaryota</taxon>
        <taxon>Metazoa</taxon>
        <taxon>Chordata</taxon>
        <taxon>Craniata</taxon>
        <taxon>Vertebrata</taxon>
        <taxon>Euteleostomi</taxon>
        <taxon>Actinopterygii</taxon>
        <taxon>Neopterygii</taxon>
        <taxon>Teleostei</taxon>
        <taxon>Osteoglossocephala</taxon>
        <taxon>Osteoglossomorpha</taxon>
        <taxon>Osteoglossiformes</taxon>
        <taxon>Osteoglossidae</taxon>
        <taxon>Scleropages</taxon>
    </lineage>
</organism>
<dbReference type="Ensembl" id="ENSSFOT00015022885.2">
    <property type="protein sequence ID" value="ENSSFOP00015022637.2"/>
    <property type="gene ID" value="ENSSFOG00015014542.2"/>
</dbReference>
<name>A0A8C9RZF3_SCLFO</name>
<dbReference type="AlphaFoldDB" id="A0A8C9RZF3"/>
<reference evidence="2" key="3">
    <citation type="submission" date="2025-09" db="UniProtKB">
        <authorList>
            <consortium name="Ensembl"/>
        </authorList>
    </citation>
    <scope>IDENTIFICATION</scope>
</reference>
<feature type="signal peptide" evidence="1">
    <location>
        <begin position="1"/>
        <end position="18"/>
    </location>
</feature>
<sequence>MHFCHSLLFFFFGQVVSSITFCNGPSGICLSYLLSGHRPYLKEKVSHPNPILHQKVQEIAGEPLLEQNLEYLSEGLEGRSLSPLSLLLDALLRPEGDLGGTAESLLTWRRDPGQHLAHLVLGKGPIGGAWQAMEGSMVTLSLGEWMELPDLSFRDWMMRRGRQLRNNRATTRDVAQYYQHYVQAKSLQQNFCSGMLVTSVRLLWRDETGAWNTVTEWGMGAADPSGMLFEVQGVEDVQGSRQRPFRVFARTVVLATGTYDCPARLGVEGEDLPNVFHTIGDLERKLQARQLGPDSDPLLVVGAGLTAADAVLLAQRSGVPIVHAFRRAVHDSTLVFNQLPALMFPEYHKVHDMMACQPLTSSGPYRGYTSLPCHRVLCFHPSGKITLEDCGGKGSKRERRIFDISMAIVLIGSNPDLSFLPDGGRGLALNPCQPVSAKRNPLDTDPFSYESTRQPGLYALGPLAGDGFVRFLQGGALGVTSSLMKKHCHATFAERYIALDKSIC</sequence>